<keyword evidence="1" id="KW-0472">Membrane</keyword>
<keyword evidence="1" id="KW-0812">Transmembrane</keyword>
<reference evidence="3" key="1">
    <citation type="submission" date="2016-09" db="EMBL/GenBank/DDBJ databases">
        <authorList>
            <person name="Gulvik C.A."/>
        </authorList>
    </citation>
    <scope>NUCLEOTIDE SEQUENCE [LARGE SCALE GENOMIC DNA]</scope>
    <source>
        <strain evidence="3">LMG 26676</strain>
    </source>
</reference>
<feature type="transmembrane region" description="Helical" evidence="1">
    <location>
        <begin position="6"/>
        <end position="23"/>
    </location>
</feature>
<name>A0A1E5HC87_9ENTE</name>
<organism evidence="2 3">
    <name type="scientific">Enterococcus ureilyticus</name>
    <dbReference type="NCBI Taxonomy" id="1131292"/>
    <lineage>
        <taxon>Bacteria</taxon>
        <taxon>Bacillati</taxon>
        <taxon>Bacillota</taxon>
        <taxon>Bacilli</taxon>
        <taxon>Lactobacillales</taxon>
        <taxon>Enterococcaceae</taxon>
        <taxon>Enterococcus</taxon>
    </lineage>
</organism>
<comment type="caution">
    <text evidence="2">The sequence shown here is derived from an EMBL/GenBank/DDBJ whole genome shotgun (WGS) entry which is preliminary data.</text>
</comment>
<dbReference type="AlphaFoldDB" id="A0A1E5HC87"/>
<keyword evidence="1" id="KW-1133">Transmembrane helix</keyword>
<protein>
    <submittedName>
        <fullName evidence="2">Uncharacterized protein</fullName>
    </submittedName>
</protein>
<dbReference type="RefSeq" id="WP_069640025.1">
    <property type="nucleotide sequence ID" value="NZ_JAFBEZ010000023.1"/>
</dbReference>
<dbReference type="OrthoDB" id="2228633at2"/>
<dbReference type="EMBL" id="MIKC01000013">
    <property type="protein sequence ID" value="OEG22559.1"/>
    <property type="molecule type" value="Genomic_DNA"/>
</dbReference>
<accession>A0A1E5HC87</accession>
<dbReference type="Proteomes" id="UP000094469">
    <property type="component" value="Unassembled WGS sequence"/>
</dbReference>
<sequence length="328" mass="38532">MKKKYISILILVLVIGVVIFLFLKESKKKEEFDILKVTERWITGSKPDITGIDWLNNNQWLLVSAKSPKLPKSYYEDNKSIEYETTSPIIGLTKLILIDQERFSSMNSGDKPDFSVTYHLDVYSIERKSIKKMKDIDLQKKVKEIDKDYTMDNIYDFTYDEKFVRFSIQGLKEFYYLRLSDEQIIKESEMDREILKKTAEEKQVPKEYKFISATNFQDRKIVDNSGFFVSLTNPNQQVLIGSKKENSKLIALEEQYPETKKIFDTDGFGYINYSQAPPSAEELAKLLVPKNTDPWEDVVLDSKYSKDNEEHTIHSIEEFLKWYSEEEN</sequence>
<evidence type="ECO:0000313" key="3">
    <source>
        <dbReference type="Proteomes" id="UP000094469"/>
    </source>
</evidence>
<evidence type="ECO:0000256" key="1">
    <source>
        <dbReference type="SAM" id="Phobius"/>
    </source>
</evidence>
<keyword evidence="3" id="KW-1185">Reference proteome</keyword>
<gene>
    <name evidence="2" type="ORF">BCR24_14870</name>
</gene>
<evidence type="ECO:0000313" key="2">
    <source>
        <dbReference type="EMBL" id="OEG22559.1"/>
    </source>
</evidence>
<dbReference type="STRING" id="1131292.BCR24_14870"/>
<proteinExistence type="predicted"/>